<dbReference type="Proteomes" id="UP000233100">
    <property type="component" value="Chromosome 19"/>
</dbReference>
<dbReference type="PANTHER" id="PTHR46254">
    <property type="entry name" value="PROTEIN GVQW1-RELATED"/>
    <property type="match status" value="1"/>
</dbReference>
<dbReference type="GeneTree" id="ENSGT00940000161627"/>
<accession>A0A7N9D051</accession>
<reference evidence="1 2" key="1">
    <citation type="submission" date="2013-03" db="EMBL/GenBank/DDBJ databases">
        <authorList>
            <person name="Warren W."/>
            <person name="Wilson R.K."/>
        </authorList>
    </citation>
    <scope>NUCLEOTIDE SEQUENCE</scope>
</reference>
<dbReference type="PANTHER" id="PTHR46254:SF6">
    <property type="entry name" value="HIGH MOBILITY GROUP AT-HOOK 2"/>
    <property type="match status" value="1"/>
</dbReference>
<reference evidence="1" key="2">
    <citation type="submission" date="2025-08" db="UniProtKB">
        <authorList>
            <consortium name="Ensembl"/>
        </authorList>
    </citation>
    <scope>IDENTIFICATION</scope>
</reference>
<keyword evidence="2" id="KW-1185">Reference proteome</keyword>
<sequence length="84" mass="9517">MESCSVTQAGVQWCDVGSLQPLPPGFKQFSCLKLQSSWDYRCVPPRPANFCIFSRDGVLPSWPDWYRTPDLVIHLPRPPKVLGL</sequence>
<dbReference type="Ensembl" id="ENSMFAT00000091594.1">
    <property type="protein sequence ID" value="ENSMFAP00000058295.1"/>
    <property type="gene ID" value="ENSMFAG00000053600.1"/>
</dbReference>
<reference evidence="1" key="3">
    <citation type="submission" date="2025-09" db="UniProtKB">
        <authorList>
            <consortium name="Ensembl"/>
        </authorList>
    </citation>
    <scope>IDENTIFICATION</scope>
</reference>
<organism evidence="1 2">
    <name type="scientific">Macaca fascicularis</name>
    <name type="common">Crab-eating macaque</name>
    <name type="synonym">Cynomolgus monkey</name>
    <dbReference type="NCBI Taxonomy" id="9541"/>
    <lineage>
        <taxon>Eukaryota</taxon>
        <taxon>Metazoa</taxon>
        <taxon>Chordata</taxon>
        <taxon>Craniata</taxon>
        <taxon>Vertebrata</taxon>
        <taxon>Euteleostomi</taxon>
        <taxon>Mammalia</taxon>
        <taxon>Eutheria</taxon>
        <taxon>Euarchontoglires</taxon>
        <taxon>Primates</taxon>
        <taxon>Haplorrhini</taxon>
        <taxon>Catarrhini</taxon>
        <taxon>Cercopithecidae</taxon>
        <taxon>Cercopithecinae</taxon>
        <taxon>Macaca</taxon>
    </lineage>
</organism>
<protein>
    <submittedName>
        <fullName evidence="1">Uncharacterized protein</fullName>
    </submittedName>
</protein>
<name>A0A7N9D051_MACFA</name>
<evidence type="ECO:0000313" key="1">
    <source>
        <dbReference type="Ensembl" id="ENSMFAP00000058295.1"/>
    </source>
</evidence>
<proteinExistence type="predicted"/>
<evidence type="ECO:0000313" key="2">
    <source>
        <dbReference type="Proteomes" id="UP000233100"/>
    </source>
</evidence>
<dbReference type="AlphaFoldDB" id="A0A7N9D051"/>